<dbReference type="EMBL" id="KB910156">
    <property type="protein sequence ID" value="EOB11361.1"/>
    <property type="molecule type" value="Genomic_DNA"/>
</dbReference>
<dbReference type="Proteomes" id="UP000016927">
    <property type="component" value="Unassembled WGS sequence"/>
</dbReference>
<evidence type="ECO:0000256" key="2">
    <source>
        <dbReference type="ARBA" id="ARBA00023175"/>
    </source>
</evidence>
<dbReference type="PROSITE" id="PS50067">
    <property type="entry name" value="KINESIN_MOTOR_2"/>
    <property type="match status" value="1"/>
</dbReference>
<evidence type="ECO:0000313" key="6">
    <source>
        <dbReference type="Proteomes" id="UP000016927"/>
    </source>
</evidence>
<dbReference type="STRING" id="578461.R0KL70"/>
<keyword evidence="6" id="KW-1185">Reference proteome</keyword>
<name>R0KL70_NOSB1</name>
<dbReference type="InterPro" id="IPR027640">
    <property type="entry name" value="Kinesin-like_fam"/>
</dbReference>
<evidence type="ECO:0000259" key="4">
    <source>
        <dbReference type="PROSITE" id="PS50067"/>
    </source>
</evidence>
<comment type="caution">
    <text evidence="3">Lacks conserved residue(s) required for the propagation of feature annotation.</text>
</comment>
<comment type="similarity">
    <text evidence="3">Belongs to the TRAFAC class myosin-kinesin ATPase superfamily. Kinesin family.</text>
</comment>
<sequence length="181" mass="20605">MIGSNKQQGLIYNVIGELLKENKNANGGKEFDDMRINNAKEFDYNRINNDMRINNQTNDNDVGLHSPFLSISYLEIYNEKVYDLLDPKEVNLRESNGVILVPGLSSKKIFNLKDFDLIFKKGLENRTTGETKLNQFSSRSHSILRIQRGDVKLHLIDLAGSENNRKTGNEGVRLTESNNIC</sequence>
<dbReference type="Pfam" id="PF00225">
    <property type="entry name" value="Kinesin"/>
    <property type="match status" value="1"/>
</dbReference>
<dbReference type="PANTHER" id="PTHR47968">
    <property type="entry name" value="CENTROMERE PROTEIN E"/>
    <property type="match status" value="1"/>
</dbReference>
<gene>
    <name evidence="5" type="primary">KIF22</name>
    <name evidence="5" type="ORF">NBO_1249g0001</name>
</gene>
<dbReference type="GO" id="GO:0008017">
    <property type="term" value="F:microtubule binding"/>
    <property type="evidence" value="ECO:0007669"/>
    <property type="project" value="InterPro"/>
</dbReference>
<evidence type="ECO:0000256" key="3">
    <source>
        <dbReference type="PROSITE-ProRule" id="PRU00283"/>
    </source>
</evidence>
<evidence type="ECO:0000313" key="5">
    <source>
        <dbReference type="EMBL" id="EOB11361.1"/>
    </source>
</evidence>
<dbReference type="InterPro" id="IPR027417">
    <property type="entry name" value="P-loop_NTPase"/>
</dbReference>
<keyword evidence="2" id="KW-0505">Motor protein</keyword>
<dbReference type="OMA" id="RINNDMR"/>
<proteinExistence type="inferred from homology"/>
<organism evidence="5 6">
    <name type="scientific">Nosema bombycis (strain CQ1 / CVCC 102059)</name>
    <name type="common">Microsporidian parasite</name>
    <name type="synonym">Pebrine of silkworm</name>
    <dbReference type="NCBI Taxonomy" id="578461"/>
    <lineage>
        <taxon>Eukaryota</taxon>
        <taxon>Fungi</taxon>
        <taxon>Fungi incertae sedis</taxon>
        <taxon>Microsporidia</taxon>
        <taxon>Nosematidae</taxon>
        <taxon>Nosema</taxon>
    </lineage>
</organism>
<accession>R0KL70</accession>
<dbReference type="AlphaFoldDB" id="R0KL70"/>
<dbReference type="InterPro" id="IPR001752">
    <property type="entry name" value="Kinesin_motor_dom"/>
</dbReference>
<dbReference type="OrthoDB" id="3176171at2759"/>
<dbReference type="HOGENOM" id="CLU_1489412_0_0_1"/>
<dbReference type="GO" id="GO:0005524">
    <property type="term" value="F:ATP binding"/>
    <property type="evidence" value="ECO:0007669"/>
    <property type="project" value="InterPro"/>
</dbReference>
<feature type="domain" description="Kinesin motor" evidence="4">
    <location>
        <begin position="1"/>
        <end position="181"/>
    </location>
</feature>
<dbReference type="GO" id="GO:0007018">
    <property type="term" value="P:microtubule-based movement"/>
    <property type="evidence" value="ECO:0007669"/>
    <property type="project" value="InterPro"/>
</dbReference>
<dbReference type="InterPro" id="IPR036961">
    <property type="entry name" value="Kinesin_motor_dom_sf"/>
</dbReference>
<dbReference type="SMART" id="SM00129">
    <property type="entry name" value="KISc"/>
    <property type="match status" value="1"/>
</dbReference>
<dbReference type="PANTHER" id="PTHR47968:SF75">
    <property type="entry name" value="CENTROMERE-ASSOCIATED PROTEIN E"/>
    <property type="match status" value="1"/>
</dbReference>
<evidence type="ECO:0000256" key="1">
    <source>
        <dbReference type="ARBA" id="ARBA00023054"/>
    </source>
</evidence>
<reference evidence="5 6" key="1">
    <citation type="journal article" date="2013" name="BMC Genomics">
        <title>Comparative genomics of parasitic silkworm microsporidia reveal an association between genome expansion and host adaptation.</title>
        <authorList>
            <person name="Pan G."/>
            <person name="Xu J."/>
            <person name="Li T."/>
            <person name="Xia Q."/>
            <person name="Liu S.L."/>
            <person name="Zhang G."/>
            <person name="Li S."/>
            <person name="Li C."/>
            <person name="Liu H."/>
            <person name="Yang L."/>
            <person name="Liu T."/>
            <person name="Zhang X."/>
            <person name="Wu Z."/>
            <person name="Fan W."/>
            <person name="Dang X."/>
            <person name="Xiang H."/>
            <person name="Tao M."/>
            <person name="Li Y."/>
            <person name="Hu J."/>
            <person name="Li Z."/>
            <person name="Lin L."/>
            <person name="Luo J."/>
            <person name="Geng L."/>
            <person name="Wang L."/>
            <person name="Long M."/>
            <person name="Wan Y."/>
            <person name="He N."/>
            <person name="Zhang Z."/>
            <person name="Lu C."/>
            <person name="Keeling P.J."/>
            <person name="Wang J."/>
            <person name="Xiang Z."/>
            <person name="Zhou Z."/>
        </authorList>
    </citation>
    <scope>NUCLEOTIDE SEQUENCE [LARGE SCALE GENOMIC DNA]</scope>
    <source>
        <strain evidence="6">CQ1 / CVCC 102059</strain>
    </source>
</reference>
<protein>
    <submittedName>
        <fullName evidence="5">Kinesin-like protein KIF22</fullName>
    </submittedName>
</protein>
<dbReference type="GO" id="GO:0003777">
    <property type="term" value="F:microtubule motor activity"/>
    <property type="evidence" value="ECO:0007669"/>
    <property type="project" value="InterPro"/>
</dbReference>
<dbReference type="VEuPathDB" id="MicrosporidiaDB:NBO_1249g0001"/>
<dbReference type="SUPFAM" id="SSF52540">
    <property type="entry name" value="P-loop containing nucleoside triphosphate hydrolases"/>
    <property type="match status" value="1"/>
</dbReference>
<keyword evidence="1" id="KW-0175">Coiled coil</keyword>
<dbReference type="Gene3D" id="3.40.850.10">
    <property type="entry name" value="Kinesin motor domain"/>
    <property type="match status" value="1"/>
</dbReference>